<protein>
    <submittedName>
        <fullName evidence="1">Uncharacterized protein</fullName>
    </submittedName>
</protein>
<accession>A0A182XY57</accession>
<organism evidence="1 2">
    <name type="scientific">Anopheles stephensi</name>
    <name type="common">Indo-Pakistan malaria mosquito</name>
    <dbReference type="NCBI Taxonomy" id="30069"/>
    <lineage>
        <taxon>Eukaryota</taxon>
        <taxon>Metazoa</taxon>
        <taxon>Ecdysozoa</taxon>
        <taxon>Arthropoda</taxon>
        <taxon>Hexapoda</taxon>
        <taxon>Insecta</taxon>
        <taxon>Pterygota</taxon>
        <taxon>Neoptera</taxon>
        <taxon>Endopterygota</taxon>
        <taxon>Diptera</taxon>
        <taxon>Nematocera</taxon>
        <taxon>Culicoidea</taxon>
        <taxon>Culicidae</taxon>
        <taxon>Anophelinae</taxon>
        <taxon>Anopheles</taxon>
    </lineage>
</organism>
<reference evidence="1" key="2">
    <citation type="submission" date="2020-05" db="UniProtKB">
        <authorList>
            <consortium name="EnsemblMetazoa"/>
        </authorList>
    </citation>
    <scope>IDENTIFICATION</scope>
    <source>
        <strain evidence="1">Indian</strain>
    </source>
</reference>
<dbReference type="Proteomes" id="UP000076408">
    <property type="component" value="Unassembled WGS sequence"/>
</dbReference>
<proteinExistence type="predicted"/>
<name>A0A182XY57_ANOST</name>
<dbReference type="EnsemblMetazoa" id="ASTEI01143-RA">
    <property type="protein sequence ID" value="ASTEI01143-PA"/>
    <property type="gene ID" value="ASTEI01143"/>
</dbReference>
<dbReference type="VEuPathDB" id="VectorBase:ASTE005424"/>
<reference evidence="2" key="1">
    <citation type="journal article" date="2014" name="Genome Biol.">
        <title>Genome analysis of a major urban malaria vector mosquito, Anopheles stephensi.</title>
        <authorList>
            <person name="Jiang X."/>
            <person name="Peery A."/>
            <person name="Hall A.B."/>
            <person name="Sharma A."/>
            <person name="Chen X.G."/>
            <person name="Waterhouse R.M."/>
            <person name="Komissarov A."/>
            <person name="Riehle M.M."/>
            <person name="Shouche Y."/>
            <person name="Sharakhova M.V."/>
            <person name="Lawson D."/>
            <person name="Pakpour N."/>
            <person name="Arensburger P."/>
            <person name="Davidson V.L."/>
            <person name="Eiglmeier K."/>
            <person name="Emrich S."/>
            <person name="George P."/>
            <person name="Kennedy R.C."/>
            <person name="Mane S.P."/>
            <person name="Maslen G."/>
            <person name="Oringanje C."/>
            <person name="Qi Y."/>
            <person name="Settlage R."/>
            <person name="Tojo M."/>
            <person name="Tubio J.M."/>
            <person name="Unger M.F."/>
            <person name="Wang B."/>
            <person name="Vernick K.D."/>
            <person name="Ribeiro J.M."/>
            <person name="James A.A."/>
            <person name="Michel K."/>
            <person name="Riehle M.A."/>
            <person name="Luckhart S."/>
            <person name="Sharakhov I.V."/>
            <person name="Tu Z."/>
        </authorList>
    </citation>
    <scope>NUCLEOTIDE SEQUENCE [LARGE SCALE GENOMIC DNA]</scope>
    <source>
        <strain evidence="2">Indian</strain>
    </source>
</reference>
<evidence type="ECO:0000313" key="2">
    <source>
        <dbReference type="Proteomes" id="UP000076408"/>
    </source>
</evidence>
<dbReference type="VEuPathDB" id="VectorBase:ASTEI01143"/>
<keyword evidence="2" id="KW-1185">Reference proteome</keyword>
<evidence type="ECO:0000313" key="1">
    <source>
        <dbReference type="EnsemblMetazoa" id="ASTEI01143-PA"/>
    </source>
</evidence>
<sequence length="112" mass="11848">MTANGQLALGPDGKVGELTAQEFLDRLQEYTDLNTRIHDQQQEQLDTSNLTILHSQYVKITPIEPEGPTNVGGGGGGDATEQGASGNPEDATVYHGEASGSCCALIFRETTV</sequence>
<dbReference type="AlphaFoldDB" id="A0A182XY57"/>